<evidence type="ECO:0000256" key="3">
    <source>
        <dbReference type="ARBA" id="ARBA00022553"/>
    </source>
</evidence>
<evidence type="ECO:0000256" key="9">
    <source>
        <dbReference type="SAM" id="Phobius"/>
    </source>
</evidence>
<evidence type="ECO:0000313" key="11">
    <source>
        <dbReference type="EMBL" id="MCD5310034.1"/>
    </source>
</evidence>
<keyword evidence="6 11" id="KW-0418">Kinase</keyword>
<proteinExistence type="predicted"/>
<dbReference type="EC" id="2.7.13.3" evidence="2"/>
<dbReference type="Gene3D" id="1.20.5.1930">
    <property type="match status" value="1"/>
</dbReference>
<dbReference type="InterPro" id="IPR025828">
    <property type="entry name" value="Put_sensor_dom"/>
</dbReference>
<dbReference type="InterPro" id="IPR011712">
    <property type="entry name" value="Sig_transdc_His_kin_sub3_dim/P"/>
</dbReference>
<comment type="catalytic activity">
    <reaction evidence="1">
        <text>ATP + protein L-histidine = ADP + protein N-phospho-L-histidine.</text>
        <dbReference type="EC" id="2.7.13.3"/>
    </reaction>
</comment>
<organism evidence="11 12">
    <name type="scientific">Kineosporia babensis</name>
    <dbReference type="NCBI Taxonomy" id="499548"/>
    <lineage>
        <taxon>Bacteria</taxon>
        <taxon>Bacillati</taxon>
        <taxon>Actinomycetota</taxon>
        <taxon>Actinomycetes</taxon>
        <taxon>Kineosporiales</taxon>
        <taxon>Kineosporiaceae</taxon>
        <taxon>Kineosporia</taxon>
    </lineage>
</organism>
<feature type="transmembrane region" description="Helical" evidence="9">
    <location>
        <begin position="45"/>
        <end position="66"/>
    </location>
</feature>
<name>A0A9X1NA02_9ACTN</name>
<feature type="transmembrane region" description="Helical" evidence="9">
    <location>
        <begin position="72"/>
        <end position="90"/>
    </location>
</feature>
<reference evidence="11" key="1">
    <citation type="submission" date="2021-11" db="EMBL/GenBank/DDBJ databases">
        <title>Streptomyces corallinus and Kineosporia corallina sp. nov., two new coral-derived marine actinobacteria.</title>
        <authorList>
            <person name="Buangrab K."/>
            <person name="Sutthacheep M."/>
            <person name="Yeemin T."/>
            <person name="Harunari E."/>
            <person name="Igarashi Y."/>
            <person name="Sripreechasak P."/>
            <person name="Kanchanasin P."/>
            <person name="Tanasupawat S."/>
            <person name="Phongsopitanun W."/>
        </authorList>
    </citation>
    <scope>NUCLEOTIDE SEQUENCE</scope>
    <source>
        <strain evidence="11">JCM 31032</strain>
    </source>
</reference>
<dbReference type="AlphaFoldDB" id="A0A9X1NA02"/>
<dbReference type="SMART" id="SM00387">
    <property type="entry name" value="HATPase_c"/>
    <property type="match status" value="1"/>
</dbReference>
<dbReference type="Pfam" id="PF07730">
    <property type="entry name" value="HisKA_3"/>
    <property type="match status" value="1"/>
</dbReference>
<evidence type="ECO:0000256" key="4">
    <source>
        <dbReference type="ARBA" id="ARBA00022679"/>
    </source>
</evidence>
<dbReference type="GO" id="GO:0046983">
    <property type="term" value="F:protein dimerization activity"/>
    <property type="evidence" value="ECO:0007669"/>
    <property type="project" value="InterPro"/>
</dbReference>
<keyword evidence="9" id="KW-0472">Membrane</keyword>
<dbReference type="Gene3D" id="3.30.565.10">
    <property type="entry name" value="Histidine kinase-like ATPase, C-terminal domain"/>
    <property type="match status" value="1"/>
</dbReference>
<dbReference type="RefSeq" id="WP_231438963.1">
    <property type="nucleotide sequence ID" value="NZ_JAJOMB010000002.1"/>
</dbReference>
<gene>
    <name evidence="11" type="ORF">LR394_03950</name>
</gene>
<keyword evidence="8" id="KW-0902">Two-component regulatory system</keyword>
<dbReference type="Pfam" id="PF02518">
    <property type="entry name" value="HATPase_c"/>
    <property type="match status" value="1"/>
</dbReference>
<dbReference type="CDD" id="cd16917">
    <property type="entry name" value="HATPase_UhpB-NarQ-NarX-like"/>
    <property type="match status" value="1"/>
</dbReference>
<dbReference type="Proteomes" id="UP001138997">
    <property type="component" value="Unassembled WGS sequence"/>
</dbReference>
<feature type="transmembrane region" description="Helical" evidence="9">
    <location>
        <begin position="186"/>
        <end position="217"/>
    </location>
</feature>
<sequence>MIKTTDVAPGFDLGEKWWLWGLPTASGAQQVVVWWLRGWPAICHLALDIVLAVPYLLLSIFLVLAICLLPVFGIGLPILLGVLLAALAAARLDLLRLESMSGEPLEWMGFANAQQQPSFWRRWLLGGTQWRSMAWVAIQGFWGLITGTVVVVFASVTLALVLAPAYVWILPDAEMYWPWGGTTSGIWWLMLVFFIGAVGMLITPLTATGLLALNLLLARLLLTRATSAEQVRQLNQRVQTLTRTRAAAVDSVEAERQRIERDLHDGPQQRLVAIAMDLGLARDRLNRDPEGARDLMDKAHSAAKEAVVEMRQVARGIHPPILTNRGLDAALSALAAGAPVPVSVQTALPTRPDPTVEAIAYFCVSEGLTNVAKHAHAKQARVLVSAVGEWLRIEIEDDGVGGAQPGGEGGGTGLRGLADRVAAIDGAVHLSSPAGGPTVLTIHLPLTVRSSS</sequence>
<feature type="domain" description="Histidine kinase/HSP90-like ATPase" evidence="10">
    <location>
        <begin position="355"/>
        <end position="448"/>
    </location>
</feature>
<accession>A0A9X1NA02</accession>
<dbReference type="InterPro" id="IPR050482">
    <property type="entry name" value="Sensor_HK_TwoCompSys"/>
</dbReference>
<evidence type="ECO:0000256" key="6">
    <source>
        <dbReference type="ARBA" id="ARBA00022777"/>
    </source>
</evidence>
<dbReference type="SUPFAM" id="SSF55874">
    <property type="entry name" value="ATPase domain of HSP90 chaperone/DNA topoisomerase II/histidine kinase"/>
    <property type="match status" value="1"/>
</dbReference>
<evidence type="ECO:0000256" key="5">
    <source>
        <dbReference type="ARBA" id="ARBA00022741"/>
    </source>
</evidence>
<comment type="caution">
    <text evidence="11">The sequence shown here is derived from an EMBL/GenBank/DDBJ whole genome shotgun (WGS) entry which is preliminary data.</text>
</comment>
<evidence type="ECO:0000256" key="1">
    <source>
        <dbReference type="ARBA" id="ARBA00000085"/>
    </source>
</evidence>
<dbReference type="GO" id="GO:0016020">
    <property type="term" value="C:membrane"/>
    <property type="evidence" value="ECO:0007669"/>
    <property type="project" value="InterPro"/>
</dbReference>
<feature type="transmembrane region" description="Helical" evidence="9">
    <location>
        <begin position="141"/>
        <end position="166"/>
    </location>
</feature>
<keyword evidence="7" id="KW-0067">ATP-binding</keyword>
<dbReference type="InterPro" id="IPR003594">
    <property type="entry name" value="HATPase_dom"/>
</dbReference>
<dbReference type="GO" id="GO:0005524">
    <property type="term" value="F:ATP binding"/>
    <property type="evidence" value="ECO:0007669"/>
    <property type="project" value="UniProtKB-KW"/>
</dbReference>
<dbReference type="InterPro" id="IPR036890">
    <property type="entry name" value="HATPase_C_sf"/>
</dbReference>
<dbReference type="PANTHER" id="PTHR24421">
    <property type="entry name" value="NITRATE/NITRITE SENSOR PROTEIN NARX-RELATED"/>
    <property type="match status" value="1"/>
</dbReference>
<dbReference type="PANTHER" id="PTHR24421:SF10">
    <property type="entry name" value="NITRATE_NITRITE SENSOR PROTEIN NARQ"/>
    <property type="match status" value="1"/>
</dbReference>
<dbReference type="Pfam" id="PF13796">
    <property type="entry name" value="Sensor"/>
    <property type="match status" value="1"/>
</dbReference>
<evidence type="ECO:0000256" key="8">
    <source>
        <dbReference type="ARBA" id="ARBA00023012"/>
    </source>
</evidence>
<evidence type="ECO:0000313" key="12">
    <source>
        <dbReference type="Proteomes" id="UP001138997"/>
    </source>
</evidence>
<dbReference type="GO" id="GO:0000155">
    <property type="term" value="F:phosphorelay sensor kinase activity"/>
    <property type="evidence" value="ECO:0007669"/>
    <property type="project" value="InterPro"/>
</dbReference>
<keyword evidence="9" id="KW-1133">Transmembrane helix</keyword>
<keyword evidence="12" id="KW-1185">Reference proteome</keyword>
<evidence type="ECO:0000256" key="2">
    <source>
        <dbReference type="ARBA" id="ARBA00012438"/>
    </source>
</evidence>
<protein>
    <recommendedName>
        <fullName evidence="2">histidine kinase</fullName>
        <ecNumber evidence="2">2.7.13.3</ecNumber>
    </recommendedName>
</protein>
<keyword evidence="5" id="KW-0547">Nucleotide-binding</keyword>
<evidence type="ECO:0000259" key="10">
    <source>
        <dbReference type="SMART" id="SM00387"/>
    </source>
</evidence>
<keyword evidence="3" id="KW-0597">Phosphoprotein</keyword>
<evidence type="ECO:0000256" key="7">
    <source>
        <dbReference type="ARBA" id="ARBA00022840"/>
    </source>
</evidence>
<keyword evidence="9" id="KW-0812">Transmembrane</keyword>
<keyword evidence="4" id="KW-0808">Transferase</keyword>
<dbReference type="EMBL" id="JAJOMB010000002">
    <property type="protein sequence ID" value="MCD5310034.1"/>
    <property type="molecule type" value="Genomic_DNA"/>
</dbReference>